<keyword evidence="6 12" id="KW-1133">Transmembrane helix</keyword>
<evidence type="ECO:0000256" key="6">
    <source>
        <dbReference type="ARBA" id="ARBA00022989"/>
    </source>
</evidence>
<dbReference type="InterPro" id="IPR052076">
    <property type="entry name" value="TRP_cation_channel"/>
</dbReference>
<evidence type="ECO:0000256" key="8">
    <source>
        <dbReference type="ARBA" id="ARBA00023065"/>
    </source>
</evidence>
<keyword evidence="4 12" id="KW-0812">Transmembrane</keyword>
<dbReference type="InterPro" id="IPR036770">
    <property type="entry name" value="Ankyrin_rpt-contain_sf"/>
</dbReference>
<feature type="transmembrane region" description="Helical" evidence="12">
    <location>
        <begin position="609"/>
        <end position="626"/>
    </location>
</feature>
<evidence type="ECO:0000256" key="5">
    <source>
        <dbReference type="ARBA" id="ARBA00022737"/>
    </source>
</evidence>
<feature type="repeat" description="ANK" evidence="11">
    <location>
        <begin position="172"/>
        <end position="204"/>
    </location>
</feature>
<keyword evidence="15" id="KW-1185">Reference proteome</keyword>
<evidence type="ECO:0000256" key="2">
    <source>
        <dbReference type="ARBA" id="ARBA00022448"/>
    </source>
</evidence>
<feature type="transmembrane region" description="Helical" evidence="12">
    <location>
        <begin position="647"/>
        <end position="667"/>
    </location>
</feature>
<proteinExistence type="predicted"/>
<dbReference type="SUPFAM" id="SSF48403">
    <property type="entry name" value="Ankyrin repeat"/>
    <property type="match status" value="2"/>
</dbReference>
<dbReference type="PROSITE" id="PS50088">
    <property type="entry name" value="ANK_REPEAT"/>
    <property type="match status" value="3"/>
</dbReference>
<feature type="transmembrane region" description="Helical" evidence="12">
    <location>
        <begin position="705"/>
        <end position="730"/>
    </location>
</feature>
<evidence type="ECO:0000256" key="3">
    <source>
        <dbReference type="ARBA" id="ARBA00022606"/>
    </source>
</evidence>
<keyword evidence="7 11" id="KW-0040">ANK repeat</keyword>
<keyword evidence="9 12" id="KW-0472">Membrane</keyword>
<accession>A0A553NUT5</accession>
<evidence type="ECO:0000256" key="10">
    <source>
        <dbReference type="ARBA" id="ARBA00023303"/>
    </source>
</evidence>
<dbReference type="EMBL" id="VCGU01000010">
    <property type="protein sequence ID" value="TRY69192.1"/>
    <property type="molecule type" value="Genomic_DNA"/>
</dbReference>
<feature type="domain" description="Ion transport" evidence="13">
    <location>
        <begin position="522"/>
        <end position="740"/>
    </location>
</feature>
<dbReference type="AlphaFoldDB" id="A0A553NUT5"/>
<evidence type="ECO:0000256" key="12">
    <source>
        <dbReference type="SAM" id="Phobius"/>
    </source>
</evidence>
<organism evidence="14 15">
    <name type="scientific">Tigriopus californicus</name>
    <name type="common">Marine copepod</name>
    <dbReference type="NCBI Taxonomy" id="6832"/>
    <lineage>
        <taxon>Eukaryota</taxon>
        <taxon>Metazoa</taxon>
        <taxon>Ecdysozoa</taxon>
        <taxon>Arthropoda</taxon>
        <taxon>Crustacea</taxon>
        <taxon>Multicrustacea</taxon>
        <taxon>Hexanauplia</taxon>
        <taxon>Copepoda</taxon>
        <taxon>Harpacticoida</taxon>
        <taxon>Harpacticidae</taxon>
        <taxon>Tigriopus</taxon>
    </lineage>
</organism>
<feature type="repeat" description="ANK" evidence="11">
    <location>
        <begin position="397"/>
        <end position="429"/>
    </location>
</feature>
<dbReference type="Pfam" id="PF13637">
    <property type="entry name" value="Ank_4"/>
    <property type="match status" value="2"/>
</dbReference>
<gene>
    <name evidence="14" type="ORF">TCAL_06822</name>
</gene>
<comment type="subcellular location">
    <subcellularLocation>
        <location evidence="1">Membrane</location>
        <topology evidence="1">Multi-pass membrane protein</topology>
    </subcellularLocation>
</comment>
<evidence type="ECO:0000256" key="1">
    <source>
        <dbReference type="ARBA" id="ARBA00004141"/>
    </source>
</evidence>
<dbReference type="InterPro" id="IPR005821">
    <property type="entry name" value="Ion_trans_dom"/>
</dbReference>
<dbReference type="PANTHER" id="PTHR47143">
    <property type="entry name" value="TRANSIENT RECEPTOR POTENTIAL CATION CHANNEL PROTEIN PAINLESS"/>
    <property type="match status" value="1"/>
</dbReference>
<dbReference type="Pfam" id="PF00520">
    <property type="entry name" value="Ion_trans"/>
    <property type="match status" value="1"/>
</dbReference>
<name>A0A553NUT5_TIGCA</name>
<dbReference type="OMA" id="NRCETRI"/>
<evidence type="ECO:0000256" key="4">
    <source>
        <dbReference type="ARBA" id="ARBA00022692"/>
    </source>
</evidence>
<comment type="caution">
    <text evidence="14">The sequence shown here is derived from an EMBL/GenBank/DDBJ whole genome shotgun (WGS) entry which is preliminary data.</text>
</comment>
<evidence type="ECO:0000256" key="7">
    <source>
        <dbReference type="ARBA" id="ARBA00023043"/>
    </source>
</evidence>
<dbReference type="SMART" id="SM00248">
    <property type="entry name" value="ANK"/>
    <property type="match status" value="7"/>
</dbReference>
<dbReference type="InterPro" id="IPR002110">
    <property type="entry name" value="Ankyrin_rpt"/>
</dbReference>
<sequence>MEAEVAAANWEWLLQPEQRDALEGHLALESSRHGVQHLASLFSQPQAALGQNTIVSWLAQSGQSHTLGWLLNAYGKAIDLEVAHPITRRRAIHEAADRGQPQTLQTLLQGGADGNAKLRNGNTPLHLVSMKCAVAAAQPGSENLLTRQRNYLACLTCLCSWPAVQVNALNQLGAPPLYYAATQGTADAVALLLQSGADTALVVDGSSIQSLIDTHHPNVAPSPATRPVENVSTADEFFHLLYQGGSQCSDLFITAWSQASANNNAPDLSQDNGRFTFLQYACDQGLVQIAKYLLAAGANPNDCCPNNKQPPIILAAHHGFYQILELFLQSMVVESVDWDVRDWPRGENILHKILKRQSRVVVSGVERDYDRCLSLILEPQRIPTDCLKALLSGMDDWGNTPLHFATELDDRPAVLALVQRGSDLTAANKRGQIGALRISEDVWCDFLDKCIEADGLPMDNDFELSFKYDFLAARNEDLNRCETRILHILTTSKAHHHVFLHPVVTSFLYLKWRRIRGMFYTNLFLHLVLSLTLTSYLMFSVADETWQGWKLATRVFLWATLILITVRDLLILISYPIGFLSRFDNIVELLVLLIGAYLGCFGSEGDQNLGAIAIILTWGLMMVLMGRHPKLSVYIKMFYTVSFNFSLFLLWYILFILAFAFSFYLILHSGDNEQFATLEKSIFKTLVMSLTGELEYENMNFGGRLAILLFLMYVFFVILVLINLLNGLAISDISEIRQNAEILAYMSRTNLLFYTELLFWGRKSQNRCVQGWHALKSRVWNVFKGLLILNTRLPQRKAVFFPNQSLHEMSLPASKKDNLLLDEDILQQARKLVVDRITTVSSGGKNVDTTKVILSKLMKTIRRL</sequence>
<keyword evidence="3" id="KW-0716">Sensory transduction</keyword>
<evidence type="ECO:0000256" key="9">
    <source>
        <dbReference type="ARBA" id="ARBA00023136"/>
    </source>
</evidence>
<evidence type="ECO:0000256" key="11">
    <source>
        <dbReference type="PROSITE-ProRule" id="PRU00023"/>
    </source>
</evidence>
<evidence type="ECO:0000313" key="14">
    <source>
        <dbReference type="EMBL" id="TRY69192.1"/>
    </source>
</evidence>
<evidence type="ECO:0000259" key="13">
    <source>
        <dbReference type="Pfam" id="PF00520"/>
    </source>
</evidence>
<dbReference type="STRING" id="6832.A0A553NUT5"/>
<dbReference type="PROSITE" id="PS50297">
    <property type="entry name" value="ANK_REP_REGION"/>
    <property type="match status" value="2"/>
</dbReference>
<dbReference type="OrthoDB" id="2157354at2759"/>
<keyword evidence="5" id="KW-0677">Repeat</keyword>
<dbReference type="PANTHER" id="PTHR47143:SF4">
    <property type="entry name" value="TRANSIENT RECEPTOR POTENTIAL CATION CHANNEL PROTEIN PAINLESS"/>
    <property type="match status" value="1"/>
</dbReference>
<reference evidence="14 15" key="1">
    <citation type="journal article" date="2018" name="Nat. Ecol. Evol.">
        <title>Genomic signatures of mitonuclear coevolution across populations of Tigriopus californicus.</title>
        <authorList>
            <person name="Barreto F.S."/>
            <person name="Watson E.T."/>
            <person name="Lima T.G."/>
            <person name="Willett C.S."/>
            <person name="Edmands S."/>
            <person name="Li W."/>
            <person name="Burton R.S."/>
        </authorList>
    </citation>
    <scope>NUCLEOTIDE SEQUENCE [LARGE SCALE GENOMIC DNA]</scope>
    <source>
        <strain evidence="14 15">San Diego</strain>
    </source>
</reference>
<feature type="transmembrane region" description="Helical" evidence="12">
    <location>
        <begin position="519"/>
        <end position="539"/>
    </location>
</feature>
<keyword evidence="2" id="KW-0813">Transport</keyword>
<dbReference type="GO" id="GO:0005216">
    <property type="term" value="F:monoatomic ion channel activity"/>
    <property type="evidence" value="ECO:0007669"/>
    <property type="project" value="InterPro"/>
</dbReference>
<feature type="transmembrane region" description="Helical" evidence="12">
    <location>
        <begin position="551"/>
        <end position="573"/>
    </location>
</feature>
<protein>
    <recommendedName>
        <fullName evidence="13">Ion transport domain-containing protein</fullName>
    </recommendedName>
</protein>
<dbReference type="Pfam" id="PF00023">
    <property type="entry name" value="Ank"/>
    <property type="match status" value="1"/>
</dbReference>
<dbReference type="Proteomes" id="UP000318571">
    <property type="component" value="Chromosome 1"/>
</dbReference>
<dbReference type="Gene3D" id="1.25.40.20">
    <property type="entry name" value="Ankyrin repeat-containing domain"/>
    <property type="match status" value="2"/>
</dbReference>
<evidence type="ECO:0000313" key="15">
    <source>
        <dbReference type="Proteomes" id="UP000318571"/>
    </source>
</evidence>
<feature type="repeat" description="ANK" evidence="11">
    <location>
        <begin position="87"/>
        <end position="119"/>
    </location>
</feature>
<keyword evidence="10" id="KW-0407">Ion channel</keyword>
<dbReference type="GO" id="GO:0034703">
    <property type="term" value="C:cation channel complex"/>
    <property type="evidence" value="ECO:0007669"/>
    <property type="project" value="UniProtKB-ARBA"/>
</dbReference>
<keyword evidence="8" id="KW-0406">Ion transport</keyword>